<dbReference type="AlphaFoldDB" id="A0A1X7NL36"/>
<dbReference type="InterPro" id="IPR029024">
    <property type="entry name" value="TerB-like"/>
</dbReference>
<organism evidence="1 2">
    <name type="scientific">Mesorhizobium australicum</name>
    <dbReference type="NCBI Taxonomy" id="536018"/>
    <lineage>
        <taxon>Bacteria</taxon>
        <taxon>Pseudomonadati</taxon>
        <taxon>Pseudomonadota</taxon>
        <taxon>Alphaproteobacteria</taxon>
        <taxon>Hyphomicrobiales</taxon>
        <taxon>Phyllobacteriaceae</taxon>
        <taxon>Mesorhizobium</taxon>
    </lineage>
</organism>
<proteinExistence type="predicted"/>
<dbReference type="RefSeq" id="WP_085464091.1">
    <property type="nucleotide sequence ID" value="NZ_FXBL01000004.1"/>
</dbReference>
<dbReference type="OrthoDB" id="8448017at2"/>
<protein>
    <recommendedName>
        <fullName evidence="3">Tellurite resistance protein TerB</fullName>
    </recommendedName>
</protein>
<evidence type="ECO:0008006" key="3">
    <source>
        <dbReference type="Google" id="ProtNLM"/>
    </source>
</evidence>
<accession>A0A1X7NL36</accession>
<dbReference type="SUPFAM" id="SSF158682">
    <property type="entry name" value="TerB-like"/>
    <property type="match status" value="1"/>
</dbReference>
<reference evidence="1 2" key="1">
    <citation type="submission" date="2017-04" db="EMBL/GenBank/DDBJ databases">
        <authorList>
            <person name="Afonso C.L."/>
            <person name="Miller P.J."/>
            <person name="Scott M.A."/>
            <person name="Spackman E."/>
            <person name="Goraichik I."/>
            <person name="Dimitrov K.M."/>
            <person name="Suarez D.L."/>
            <person name="Swayne D.E."/>
        </authorList>
    </citation>
    <scope>NUCLEOTIDE SEQUENCE [LARGE SCALE GENOMIC DNA]</scope>
    <source>
        <strain evidence="1 2">B5P</strain>
    </source>
</reference>
<gene>
    <name evidence="1" type="ORF">SAMN02982922_2073</name>
</gene>
<evidence type="ECO:0000313" key="1">
    <source>
        <dbReference type="EMBL" id="SMH38638.1"/>
    </source>
</evidence>
<name>A0A1X7NL36_9HYPH</name>
<dbReference type="EMBL" id="FXBL01000004">
    <property type="protein sequence ID" value="SMH38638.1"/>
    <property type="molecule type" value="Genomic_DNA"/>
</dbReference>
<evidence type="ECO:0000313" key="2">
    <source>
        <dbReference type="Proteomes" id="UP000193083"/>
    </source>
</evidence>
<dbReference type="Proteomes" id="UP000193083">
    <property type="component" value="Unassembled WGS sequence"/>
</dbReference>
<dbReference type="Gene3D" id="1.10.3680.10">
    <property type="entry name" value="TerB-like"/>
    <property type="match status" value="1"/>
</dbReference>
<dbReference type="CDD" id="cd07176">
    <property type="entry name" value="terB"/>
    <property type="match status" value="1"/>
</dbReference>
<keyword evidence="2" id="KW-1185">Reference proteome</keyword>
<sequence length="137" mass="15400">MPKPSAHEALIYLMVVTSASDREMNDAELAHIGDSVQSWPIFMDYDSSHLVEAARDCQKLLQEEGGLDKVFGMVLESVPLHLHDTAYAAAVEVAVVDREMRLEERRVLERLRSWLAIDADTARAIEISAKARHRTLT</sequence>